<evidence type="ECO:0000259" key="7">
    <source>
        <dbReference type="Pfam" id="PF18135"/>
    </source>
</evidence>
<organism evidence="8 9">
    <name type="scientific">Brachyspira catarrhinii</name>
    <dbReference type="NCBI Taxonomy" id="2528966"/>
    <lineage>
        <taxon>Bacteria</taxon>
        <taxon>Pseudomonadati</taxon>
        <taxon>Spirochaetota</taxon>
        <taxon>Spirochaetia</taxon>
        <taxon>Brachyspirales</taxon>
        <taxon>Brachyspiraceae</taxon>
        <taxon>Brachyspira</taxon>
    </lineage>
</organism>
<evidence type="ECO:0000256" key="3">
    <source>
        <dbReference type="ARBA" id="ARBA00022603"/>
    </source>
</evidence>
<accession>A0ABY2TU79</accession>
<dbReference type="RefSeq" id="WP_137997260.1">
    <property type="nucleotide sequence ID" value="NZ_SJDU01000010.1"/>
</dbReference>
<evidence type="ECO:0000259" key="6">
    <source>
        <dbReference type="Pfam" id="PF02384"/>
    </source>
</evidence>
<dbReference type="PRINTS" id="PR00507">
    <property type="entry name" value="N12N6MTFRASE"/>
</dbReference>
<dbReference type="GO" id="GO:0032259">
    <property type="term" value="P:methylation"/>
    <property type="evidence" value="ECO:0007669"/>
    <property type="project" value="UniProtKB-KW"/>
</dbReference>
<dbReference type="Pfam" id="PF18135">
    <property type="entry name" value="Type_ISP_C"/>
    <property type="match status" value="1"/>
</dbReference>
<dbReference type="InterPro" id="IPR041635">
    <property type="entry name" value="Type_ISP_LLaBIII_C"/>
</dbReference>
<comment type="caution">
    <text evidence="8">The sequence shown here is derived from an EMBL/GenBank/DDBJ whole genome shotgun (WGS) entry which is preliminary data.</text>
</comment>
<dbReference type="EC" id="2.1.1.72" evidence="2"/>
<dbReference type="PANTHER" id="PTHR33841">
    <property type="entry name" value="DNA METHYLTRANSFERASE YEEA-RELATED"/>
    <property type="match status" value="1"/>
</dbReference>
<proteinExistence type="inferred from homology"/>
<gene>
    <name evidence="8" type="ORF">EZH24_00935</name>
</gene>
<name>A0ABY2TU79_9SPIR</name>
<keyword evidence="3 8" id="KW-0489">Methyltransferase</keyword>
<feature type="domain" description="Type ISP restriction-modification enzyme LLaBIII C-terminal specificity" evidence="7">
    <location>
        <begin position="715"/>
        <end position="1078"/>
    </location>
</feature>
<dbReference type="Gene3D" id="3.40.50.150">
    <property type="entry name" value="Vaccinia Virus protein VP39"/>
    <property type="match status" value="1"/>
</dbReference>
<evidence type="ECO:0000313" key="8">
    <source>
        <dbReference type="EMBL" id="TKZ36285.1"/>
    </source>
</evidence>
<dbReference type="EMBL" id="SJDU01000010">
    <property type="protein sequence ID" value="TKZ36285.1"/>
    <property type="molecule type" value="Genomic_DNA"/>
</dbReference>
<keyword evidence="9" id="KW-1185">Reference proteome</keyword>
<dbReference type="InterPro" id="IPR003356">
    <property type="entry name" value="DNA_methylase_A-5"/>
</dbReference>
<feature type="domain" description="DNA methylase adenine-specific" evidence="6">
    <location>
        <begin position="314"/>
        <end position="513"/>
    </location>
</feature>
<sequence length="1104" mass="129309">MSEIIKNYLNSIKDMSEKDKEHTHRSALQILLNEIKDATGNGAIKIVHEPNNDKEGRGAPDFRFEINSLIVGYIENKRVNANLEEVIKSEQIKKYLELSDNIIITDYLRFIRIDKNGNITSEVRLCELSELKNGRKPKKLNLEEKANKLFEIFKLFLSHKPKPINSAKEFANALAERTKLLKNSLLEMENNERVKALYDTFKNTIYSKIDYADFCDNFAQTLTYSLFLAKLNADGEKINLYNLTEYIPKSFPLIRAMSNFLKNLKEGNDEKLKTIDWLLIEIVNINNNIDEKLIIEELNKFSLDKNLKLIMNKDPYMHFYETFLSYYNPELREKRGVYYTPQSVVNFIINSIDLVLKKDFNKYKGFGEALNQGDSITLLDFAAGTGTFLLDSFRKALSYYDKNSAKYKPKELINKFYGFEFMIAPYTIAHLKLSQTLKEEFDYNLSDDERLNIFLTNTLETINIEEEKGKFSILVDLIKETELAQETKDKNILIITGNPPYSGASANKGIFEEEIRSEYKDSLEKEPLAIVRNGKIEKEKNPKWLLDDYVKFIRFAEMKLNKQTEGGIFGFISNNSFLDNPTFRGMRHSLLKSFDKIYILDLHGNVRKKEISPDGSKDENVFDIMQGVSINIFIKNSNSSLRGSETAEAINQDILAKVYHYDLFGKREDKYKFLFDNSLNNIEWKELKLESPFFLFVPQDENKKAEYDKGYSVKDMFRISSTGICSQRDSVVIHKTKESVKEMIKDFCNLSKEENIKKYKIEKDGRDWQIQLAIDSVKKSELNKNGVIIQINYRPFDFYWTYYNEETKGFMAYPRTEVMQHFLPSLRERSRSNPNKIDCHASKEARNDNNIGLVINRSVALDKYQHAFITNKITDLHIMETSNASAYVLPLYIYDTANVRKILREENEEVGGMFEDIKHFEKSERIENFTPKFREFINEKYGYIKPEKILGYIYAVLFHKEYRKKYFDFLKIDFPKIPFVKSKEDFFKFAKLGEELYNLHLGNLKIQNEVGEPMFKDKQNKNEKIVKAIYNEKDKNLFVNESLYFKNVDKEVWEYKIGGYQVLDKYLKSHKNENIDYEHFENVIKILARSIEIEAEISKLGLSM</sequence>
<evidence type="ECO:0000256" key="4">
    <source>
        <dbReference type="ARBA" id="ARBA00022679"/>
    </source>
</evidence>
<dbReference type="InterPro" id="IPR029063">
    <property type="entry name" value="SAM-dependent_MTases_sf"/>
</dbReference>
<dbReference type="SUPFAM" id="SSF53335">
    <property type="entry name" value="S-adenosyl-L-methionine-dependent methyltransferases"/>
    <property type="match status" value="1"/>
</dbReference>
<dbReference type="Proteomes" id="UP000310168">
    <property type="component" value="Unassembled WGS sequence"/>
</dbReference>
<dbReference type="Pfam" id="PF02384">
    <property type="entry name" value="N6_Mtase"/>
    <property type="match status" value="1"/>
</dbReference>
<protein>
    <recommendedName>
        <fullName evidence="2">site-specific DNA-methyltransferase (adenine-specific)</fullName>
        <ecNumber evidence="2">2.1.1.72</ecNumber>
    </recommendedName>
</protein>
<dbReference type="PANTHER" id="PTHR33841:SF1">
    <property type="entry name" value="DNA METHYLTRANSFERASE A"/>
    <property type="match status" value="1"/>
</dbReference>
<evidence type="ECO:0000313" key="9">
    <source>
        <dbReference type="Proteomes" id="UP000310168"/>
    </source>
</evidence>
<dbReference type="GO" id="GO:0008168">
    <property type="term" value="F:methyltransferase activity"/>
    <property type="evidence" value="ECO:0007669"/>
    <property type="project" value="UniProtKB-KW"/>
</dbReference>
<evidence type="ECO:0000256" key="5">
    <source>
        <dbReference type="ARBA" id="ARBA00047942"/>
    </source>
</evidence>
<dbReference type="InterPro" id="IPR050953">
    <property type="entry name" value="N4_N6_ade-DNA_methylase"/>
</dbReference>
<comment type="similarity">
    <text evidence="1">Belongs to the N(4)/N(6)-methyltransferase family.</text>
</comment>
<comment type="catalytic activity">
    <reaction evidence="5">
        <text>a 2'-deoxyadenosine in DNA + S-adenosyl-L-methionine = an N(6)-methyl-2'-deoxyadenosine in DNA + S-adenosyl-L-homocysteine + H(+)</text>
        <dbReference type="Rhea" id="RHEA:15197"/>
        <dbReference type="Rhea" id="RHEA-COMP:12418"/>
        <dbReference type="Rhea" id="RHEA-COMP:12419"/>
        <dbReference type="ChEBI" id="CHEBI:15378"/>
        <dbReference type="ChEBI" id="CHEBI:57856"/>
        <dbReference type="ChEBI" id="CHEBI:59789"/>
        <dbReference type="ChEBI" id="CHEBI:90615"/>
        <dbReference type="ChEBI" id="CHEBI:90616"/>
        <dbReference type="EC" id="2.1.1.72"/>
    </reaction>
</comment>
<evidence type="ECO:0000256" key="2">
    <source>
        <dbReference type="ARBA" id="ARBA00011900"/>
    </source>
</evidence>
<evidence type="ECO:0000256" key="1">
    <source>
        <dbReference type="ARBA" id="ARBA00006594"/>
    </source>
</evidence>
<reference evidence="8 9" key="1">
    <citation type="journal article" date="2019" name="Anaerobe">
        <title>Brachyspira catarrhinii sp. nov., an anaerobic intestinal spirochaete isolated from vervet monkeys may have been misidentified as Brachyspira aalborgi in previous studies.</title>
        <authorList>
            <person name="Phillips N.D."/>
            <person name="La T."/>
            <person name="Hampson D.J."/>
        </authorList>
    </citation>
    <scope>NUCLEOTIDE SEQUENCE [LARGE SCALE GENOMIC DNA]</scope>
    <source>
        <strain evidence="8 9">Z12</strain>
    </source>
</reference>
<keyword evidence="4" id="KW-0808">Transferase</keyword>